<gene>
    <name evidence="2" type="ORF">TH53_08090</name>
</gene>
<dbReference type="OrthoDB" id="642459at2"/>
<comment type="caution">
    <text evidence="2">The sequence shown here is derived from an EMBL/GenBank/DDBJ whole genome shotgun (WGS) entry which is preliminary data.</text>
</comment>
<accession>A0A0D0FYI1</accession>
<dbReference type="Pfam" id="PF19783">
    <property type="entry name" value="DUF6268"/>
    <property type="match status" value="1"/>
</dbReference>
<keyword evidence="3" id="KW-1185">Reference proteome</keyword>
<dbReference type="Proteomes" id="UP000032049">
    <property type="component" value="Unassembled WGS sequence"/>
</dbReference>
<name>A0A0D0FYI1_9SPHI</name>
<protein>
    <recommendedName>
        <fullName evidence="1">DUF6268 domain-containing protein</fullName>
    </recommendedName>
</protein>
<dbReference type="RefSeq" id="WP_041880529.1">
    <property type="nucleotide sequence ID" value="NZ_CP157278.1"/>
</dbReference>
<dbReference type="AlphaFoldDB" id="A0A0D0FYI1"/>
<sequence length="333" mass="37676">MKTLIAVRSGDIRNDIQITSYWWEYKGITKWSCLCVITLTLLFSSESYSQIIQDVGGIAVTAHSKATFKDLPSGSSLSENKFQLNTYDAWLPVPPFKIGRTSIFSNLNYRLMDFHYDNKTIDDPNRIDKIHEIKSVIIIRRPIADKWSVLAIAMPTLASDFKKSVSFDDLILDGILGVSKRFGSQSNLEIGMGVHALYSFGETLITPGISVDYRSTNNKWLAQFYWPRLNVLYNVSANTQVGLAGSIDWTRFKLKNYQGYNGKEVDYAQFSTIHGGLQVHQRLIGGIWLQVQGGVGLFNRYELFDTNQKTVNDFSVSNMAYGKAALTYRIGRR</sequence>
<evidence type="ECO:0000313" key="2">
    <source>
        <dbReference type="EMBL" id="KIO77604.1"/>
    </source>
</evidence>
<proteinExistence type="predicted"/>
<dbReference type="InterPro" id="IPR046235">
    <property type="entry name" value="DUF6268"/>
</dbReference>
<evidence type="ECO:0000313" key="3">
    <source>
        <dbReference type="Proteomes" id="UP000032049"/>
    </source>
</evidence>
<organism evidence="2 3">
    <name type="scientific">Pedobacter lusitanus</name>
    <dbReference type="NCBI Taxonomy" id="1503925"/>
    <lineage>
        <taxon>Bacteria</taxon>
        <taxon>Pseudomonadati</taxon>
        <taxon>Bacteroidota</taxon>
        <taxon>Sphingobacteriia</taxon>
        <taxon>Sphingobacteriales</taxon>
        <taxon>Sphingobacteriaceae</taxon>
        <taxon>Pedobacter</taxon>
    </lineage>
</organism>
<dbReference type="STRING" id="1503925.TH53_08090"/>
<reference evidence="2 3" key="1">
    <citation type="submission" date="2015-01" db="EMBL/GenBank/DDBJ databases">
        <title>Draft genome sequence of Pedobacter sp. NL19 isolated from sludge of an effluent treatment pond in an abandoned uranium mine.</title>
        <authorList>
            <person name="Santos T."/>
            <person name="Caetano T."/>
            <person name="Covas C."/>
            <person name="Cruz A."/>
            <person name="Mendo S."/>
        </authorList>
    </citation>
    <scope>NUCLEOTIDE SEQUENCE [LARGE SCALE GENOMIC DNA]</scope>
    <source>
        <strain evidence="2 3">NL19</strain>
    </source>
</reference>
<feature type="domain" description="DUF6268" evidence="1">
    <location>
        <begin position="116"/>
        <end position="311"/>
    </location>
</feature>
<dbReference type="EMBL" id="JXRA01000031">
    <property type="protein sequence ID" value="KIO77604.1"/>
    <property type="molecule type" value="Genomic_DNA"/>
</dbReference>
<evidence type="ECO:0000259" key="1">
    <source>
        <dbReference type="Pfam" id="PF19783"/>
    </source>
</evidence>